<evidence type="ECO:0000313" key="17">
    <source>
        <dbReference type="EnsemblMetazoa" id="KAF7490844.1"/>
    </source>
</evidence>
<dbReference type="PRINTS" id="PR01095">
    <property type="entry name" value="TASKCHANNEL"/>
</dbReference>
<name>A0A834VD27_SARSC</name>
<keyword evidence="6" id="KW-0631">Potassium channel</keyword>
<reference evidence="18" key="1">
    <citation type="journal article" date="2020" name="PLoS Negl. Trop. Dis.">
        <title>High-quality nuclear genome for Sarcoptes scabiei-A critical resource for a neglected parasite.</title>
        <authorList>
            <person name="Korhonen P.K."/>
            <person name="Gasser R.B."/>
            <person name="Ma G."/>
            <person name="Wang T."/>
            <person name="Stroehlein A.J."/>
            <person name="Young N.D."/>
            <person name="Ang C.S."/>
            <person name="Fernando D.D."/>
            <person name="Lu H.C."/>
            <person name="Taylor S."/>
            <person name="Reynolds S.L."/>
            <person name="Mofiz E."/>
            <person name="Najaraj S.H."/>
            <person name="Gowda H."/>
            <person name="Madugundu A."/>
            <person name="Renuse S."/>
            <person name="Holt D."/>
            <person name="Pandey A."/>
            <person name="Papenfuss A.T."/>
            <person name="Fischer K."/>
        </authorList>
    </citation>
    <scope>NUCLEOTIDE SEQUENCE [LARGE SCALE GENOMIC DNA]</scope>
</reference>
<feature type="transmembrane region" description="Helical" evidence="14">
    <location>
        <begin position="158"/>
        <end position="177"/>
    </location>
</feature>
<evidence type="ECO:0000256" key="7">
    <source>
        <dbReference type="ARBA" id="ARBA00022958"/>
    </source>
</evidence>
<dbReference type="PANTHER" id="PTHR11003">
    <property type="entry name" value="POTASSIUM CHANNEL, SUBFAMILY K"/>
    <property type="match status" value="1"/>
</dbReference>
<dbReference type="EMBL" id="WVUK01000062">
    <property type="protein sequence ID" value="KAF7490844.1"/>
    <property type="molecule type" value="Genomic_DNA"/>
</dbReference>
<dbReference type="AlphaFoldDB" id="A0A834VD27"/>
<feature type="compositionally biased region" description="Basic residues" evidence="13">
    <location>
        <begin position="507"/>
        <end position="519"/>
    </location>
</feature>
<dbReference type="InterPro" id="IPR003092">
    <property type="entry name" value="2pore_dom_K_chnl_TASK"/>
</dbReference>
<keyword evidence="10 14" id="KW-0472">Membrane</keyword>
<evidence type="ECO:0000256" key="2">
    <source>
        <dbReference type="ARBA" id="ARBA00006666"/>
    </source>
</evidence>
<comment type="subcellular location">
    <subcellularLocation>
        <location evidence="1">Membrane</location>
        <topology evidence="1">Multi-pass membrane protein</topology>
    </subcellularLocation>
</comment>
<evidence type="ECO:0000313" key="18">
    <source>
        <dbReference type="Proteomes" id="UP000070412"/>
    </source>
</evidence>
<evidence type="ECO:0000256" key="1">
    <source>
        <dbReference type="ARBA" id="ARBA00004141"/>
    </source>
</evidence>
<dbReference type="Gene3D" id="1.10.287.70">
    <property type="match status" value="1"/>
</dbReference>
<evidence type="ECO:0000256" key="6">
    <source>
        <dbReference type="ARBA" id="ARBA00022826"/>
    </source>
</evidence>
<feature type="region of interest" description="Disordered" evidence="13">
    <location>
        <begin position="440"/>
        <end position="528"/>
    </location>
</feature>
<evidence type="ECO:0000256" key="14">
    <source>
        <dbReference type="SAM" id="Phobius"/>
    </source>
</evidence>
<feature type="transmembrane region" description="Helical" evidence="14">
    <location>
        <begin position="220"/>
        <end position="247"/>
    </location>
</feature>
<reference evidence="16" key="2">
    <citation type="submission" date="2020-01" db="EMBL/GenBank/DDBJ databases">
        <authorList>
            <person name="Korhonen P.K.K."/>
            <person name="Guangxu M.G."/>
            <person name="Wang T.W."/>
            <person name="Stroehlein A.J.S."/>
            <person name="Young N.D."/>
            <person name="Ang C.-S.A."/>
            <person name="Fernando D.W.F."/>
            <person name="Lu H.L."/>
            <person name="Taylor S.T."/>
            <person name="Ehtesham M.E.M."/>
            <person name="Najaraj S.H.N."/>
            <person name="Harsha G.H.G."/>
            <person name="Madugundu A.M."/>
            <person name="Renuse S.R."/>
            <person name="Holt D.H."/>
            <person name="Pandey A.P."/>
            <person name="Papenfuss A.P."/>
            <person name="Gasser R.B.G."/>
            <person name="Fischer K.F."/>
        </authorList>
    </citation>
    <scope>NUCLEOTIDE SEQUENCE</scope>
    <source>
        <strain evidence="16">SSS_KF_BRIS2020</strain>
    </source>
</reference>
<evidence type="ECO:0000256" key="3">
    <source>
        <dbReference type="ARBA" id="ARBA00022448"/>
    </source>
</evidence>
<feature type="domain" description="Potassium channel" evidence="15">
    <location>
        <begin position="167"/>
        <end position="243"/>
    </location>
</feature>
<protein>
    <submittedName>
        <fullName evidence="16">Two pore potassium channel protein sup-9</fullName>
    </submittedName>
</protein>
<dbReference type="Pfam" id="PF07885">
    <property type="entry name" value="Ion_trans_2"/>
    <property type="match status" value="2"/>
</dbReference>
<evidence type="ECO:0000256" key="10">
    <source>
        <dbReference type="ARBA" id="ARBA00023136"/>
    </source>
</evidence>
<keyword evidence="7" id="KW-0630">Potassium</keyword>
<dbReference type="InterPro" id="IPR013099">
    <property type="entry name" value="K_chnl_dom"/>
</dbReference>
<sequence>MKRQNIRTLSLIVCTFTYLLVGAAIFDALESEHEDKQRQALQTFENMLKRKYNMSDEDFRILTTVVIKSVPHKAGIQWKFSGAFYFATTVLTTIGYGHSTPATPGGKTFCMVYALAGIPLGLVMFQSIGERLNTFVEKGLKQCKKCFRCKNQEVSETNLILFVSILSTLVMTTGAAAFSAFEQWNYFDAFYYCFITLTTIGFGDYVALQKDRALQQRPEYVAFSLVFILFGLSVVSAAINLLVLRFLTLNTEDERRDEAEAATAAQTAVRLEGDVITANGSILGSEEQLQKGDASAFTGSGLNDDNISVCSCTCYGNSSTRYWNATAPRSYLDDANNSGYGSTSPRVRMIRYYYNGDSLLGMDIKSIGDNYDGYEKIHKRKRIKDIARNDILGANLSGGVHRSFLTRLTRFGAFTATKNRSSIRNRSSRRPISFAFQQQLQRQRLDKNRSSSATSLDLITNRNTIHNNNNVNNNNNNKSKSNRDKELYKMKDFTRINNDDDDDVQQRRHQPQQYHHHHQQQQQQQTTAIQRIGSIGCGRKSATNCLSIDNDNDCVPLGRFGDEESGDQSPIYYRDDDVIRIEEIENNGNDDYQQHRYHHHKDIDENNTRKDSLSFSASCSVSLENASRCCEIDNDDFNDSDKNACDENHSTTTAMKKQSLARPILTNSIVFIDAQGFLQPSIRSTISGDSRMEIVSSVPNNFDPNQHQQQQDQNHTHTLPHCQFDFFNAQMNSDDREQNNPSEPIVEDNPQIGGDDFDDGQESIKRASI</sequence>
<evidence type="ECO:0000259" key="15">
    <source>
        <dbReference type="Pfam" id="PF07885"/>
    </source>
</evidence>
<dbReference type="GO" id="GO:0015271">
    <property type="term" value="F:outward rectifier potassium channel activity"/>
    <property type="evidence" value="ECO:0007669"/>
    <property type="project" value="TreeGrafter"/>
</dbReference>
<dbReference type="GO" id="GO:0005886">
    <property type="term" value="C:plasma membrane"/>
    <property type="evidence" value="ECO:0007669"/>
    <property type="project" value="TreeGrafter"/>
</dbReference>
<dbReference type="SUPFAM" id="SSF81324">
    <property type="entry name" value="Voltage-gated potassium channels"/>
    <property type="match status" value="2"/>
</dbReference>
<feature type="transmembrane region" description="Helical" evidence="14">
    <location>
        <begin position="189"/>
        <end position="208"/>
    </location>
</feature>
<keyword evidence="11 12" id="KW-0407">Ion channel</keyword>
<gene>
    <name evidence="16" type="ORF">SSS_5763</name>
</gene>
<feature type="region of interest" description="Disordered" evidence="13">
    <location>
        <begin position="732"/>
        <end position="769"/>
    </location>
</feature>
<feature type="compositionally biased region" description="Basic and acidic residues" evidence="13">
    <location>
        <begin position="481"/>
        <end position="498"/>
    </location>
</feature>
<keyword evidence="5 12" id="KW-0812">Transmembrane</keyword>
<evidence type="ECO:0000256" key="9">
    <source>
        <dbReference type="ARBA" id="ARBA00023065"/>
    </source>
</evidence>
<dbReference type="OrthoDB" id="297496at2759"/>
<feature type="transmembrane region" description="Helical" evidence="14">
    <location>
        <begin position="105"/>
        <end position="125"/>
    </location>
</feature>
<feature type="compositionally biased region" description="Low complexity" evidence="13">
    <location>
        <begin position="459"/>
        <end position="479"/>
    </location>
</feature>
<evidence type="ECO:0000256" key="11">
    <source>
        <dbReference type="ARBA" id="ARBA00023303"/>
    </source>
</evidence>
<evidence type="ECO:0000256" key="12">
    <source>
        <dbReference type="RuleBase" id="RU003857"/>
    </source>
</evidence>
<evidence type="ECO:0000256" key="8">
    <source>
        <dbReference type="ARBA" id="ARBA00022989"/>
    </source>
</evidence>
<evidence type="ECO:0000313" key="16">
    <source>
        <dbReference type="EMBL" id="KAF7490844.1"/>
    </source>
</evidence>
<evidence type="ECO:0000256" key="5">
    <source>
        <dbReference type="ARBA" id="ARBA00022692"/>
    </source>
</evidence>
<dbReference type="GO" id="GO:0030322">
    <property type="term" value="P:stabilization of membrane potential"/>
    <property type="evidence" value="ECO:0007669"/>
    <property type="project" value="TreeGrafter"/>
</dbReference>
<accession>A0A834VD27</accession>
<reference evidence="17" key="3">
    <citation type="submission" date="2022-06" db="UniProtKB">
        <authorList>
            <consortium name="EnsemblMetazoa"/>
        </authorList>
    </citation>
    <scope>IDENTIFICATION</scope>
</reference>
<comment type="similarity">
    <text evidence="2 12">Belongs to the two pore domain potassium channel (TC 1.A.1.8) family.</text>
</comment>
<dbReference type="GO" id="GO:0022841">
    <property type="term" value="F:potassium ion leak channel activity"/>
    <property type="evidence" value="ECO:0007669"/>
    <property type="project" value="TreeGrafter"/>
</dbReference>
<keyword evidence="8 14" id="KW-1133">Transmembrane helix</keyword>
<dbReference type="PANTHER" id="PTHR11003:SF291">
    <property type="entry name" value="IP11374P"/>
    <property type="match status" value="1"/>
</dbReference>
<feature type="transmembrane region" description="Helical" evidence="14">
    <location>
        <begin position="6"/>
        <end position="29"/>
    </location>
</feature>
<keyword evidence="18" id="KW-1185">Reference proteome</keyword>
<dbReference type="InterPro" id="IPR003280">
    <property type="entry name" value="2pore_dom_K_chnl"/>
</dbReference>
<dbReference type="PRINTS" id="PR01333">
    <property type="entry name" value="2POREKCHANEL"/>
</dbReference>
<keyword evidence="9 12" id="KW-0406">Ion transport</keyword>
<dbReference type="EnsemblMetazoa" id="SSS_5763s_mrna">
    <property type="protein sequence ID" value="KAF7490844.1"/>
    <property type="gene ID" value="SSS_5763"/>
</dbReference>
<organism evidence="16">
    <name type="scientific">Sarcoptes scabiei</name>
    <name type="common">Itch mite</name>
    <name type="synonym">Acarus scabiei</name>
    <dbReference type="NCBI Taxonomy" id="52283"/>
    <lineage>
        <taxon>Eukaryota</taxon>
        <taxon>Metazoa</taxon>
        <taxon>Ecdysozoa</taxon>
        <taxon>Arthropoda</taxon>
        <taxon>Chelicerata</taxon>
        <taxon>Arachnida</taxon>
        <taxon>Acari</taxon>
        <taxon>Acariformes</taxon>
        <taxon>Sarcoptiformes</taxon>
        <taxon>Astigmata</taxon>
        <taxon>Psoroptidia</taxon>
        <taxon>Sarcoptoidea</taxon>
        <taxon>Sarcoptidae</taxon>
        <taxon>Sarcoptinae</taxon>
        <taxon>Sarcoptes</taxon>
    </lineage>
</organism>
<proteinExistence type="inferred from homology"/>
<keyword evidence="3 12" id="KW-0813">Transport</keyword>
<evidence type="ECO:0000256" key="4">
    <source>
        <dbReference type="ARBA" id="ARBA00022538"/>
    </source>
</evidence>
<keyword evidence="4" id="KW-0633">Potassium transport</keyword>
<dbReference type="Proteomes" id="UP000070412">
    <property type="component" value="Unassembled WGS sequence"/>
</dbReference>
<evidence type="ECO:0000256" key="13">
    <source>
        <dbReference type="SAM" id="MobiDB-lite"/>
    </source>
</evidence>
<dbReference type="FunFam" id="1.10.287.70:FF:000090">
    <property type="entry name" value="two pore potassium channel protein sup-9"/>
    <property type="match status" value="1"/>
</dbReference>
<feature type="domain" description="Potassium channel" evidence="15">
    <location>
        <begin position="65"/>
        <end position="132"/>
    </location>
</feature>